<accession>A0A1K2I313</accession>
<evidence type="ECO:0000313" key="1">
    <source>
        <dbReference type="EMBL" id="SFZ86156.1"/>
    </source>
</evidence>
<sequence length="59" mass="6334">MTEAAKLDIRLRRTGGSGPNAQWVWEVYDQGALLKKGTTVGDEAKAFATARKAGEKARG</sequence>
<dbReference type="RefSeq" id="WP_072345531.1">
    <property type="nucleotide sequence ID" value="NZ_FPKU01000003.1"/>
</dbReference>
<reference evidence="1 2" key="1">
    <citation type="submission" date="2016-11" db="EMBL/GenBank/DDBJ databases">
        <authorList>
            <person name="Jaros S."/>
            <person name="Januszkiewicz K."/>
            <person name="Wedrychowicz H."/>
        </authorList>
    </citation>
    <scope>NUCLEOTIDE SEQUENCE [LARGE SCALE GENOMIC DNA]</scope>
    <source>
        <strain evidence="1 2">ATCC 23634</strain>
    </source>
</reference>
<organism evidence="1 2">
    <name type="scientific">Devosia enhydra</name>
    <dbReference type="NCBI Taxonomy" id="665118"/>
    <lineage>
        <taxon>Bacteria</taxon>
        <taxon>Pseudomonadati</taxon>
        <taxon>Pseudomonadota</taxon>
        <taxon>Alphaproteobacteria</taxon>
        <taxon>Hyphomicrobiales</taxon>
        <taxon>Devosiaceae</taxon>
        <taxon>Devosia</taxon>
    </lineage>
</organism>
<dbReference type="Proteomes" id="UP000183447">
    <property type="component" value="Unassembled WGS sequence"/>
</dbReference>
<evidence type="ECO:0008006" key="3">
    <source>
        <dbReference type="Google" id="ProtNLM"/>
    </source>
</evidence>
<dbReference type="STRING" id="665118.SAMN02983003_3330"/>
<gene>
    <name evidence="1" type="ORF">SAMN02983003_3330</name>
</gene>
<dbReference type="AlphaFoldDB" id="A0A1K2I313"/>
<dbReference type="EMBL" id="FPKU01000003">
    <property type="protein sequence ID" value="SFZ86156.1"/>
    <property type="molecule type" value="Genomic_DNA"/>
</dbReference>
<proteinExistence type="predicted"/>
<protein>
    <recommendedName>
        <fullName evidence="3">WGR domain-containing protein</fullName>
    </recommendedName>
</protein>
<keyword evidence="2" id="KW-1185">Reference proteome</keyword>
<name>A0A1K2I313_9HYPH</name>
<evidence type="ECO:0000313" key="2">
    <source>
        <dbReference type="Proteomes" id="UP000183447"/>
    </source>
</evidence>
<dbReference type="OrthoDB" id="7950669at2"/>